<reference evidence="2" key="1">
    <citation type="submission" date="2016-10" db="EMBL/GenBank/DDBJ databases">
        <authorList>
            <person name="Varghese N."/>
            <person name="Submissions S."/>
        </authorList>
    </citation>
    <scope>NUCLEOTIDE SEQUENCE [LARGE SCALE GENOMIC DNA]</scope>
    <source>
        <strain evidence="2">DS-12</strain>
    </source>
</reference>
<dbReference type="RefSeq" id="WP_091524647.1">
    <property type="nucleotide sequence ID" value="NZ_FOVI01000018.1"/>
</dbReference>
<evidence type="ECO:0000313" key="2">
    <source>
        <dbReference type="Proteomes" id="UP000199036"/>
    </source>
</evidence>
<dbReference type="EMBL" id="FOVI01000018">
    <property type="protein sequence ID" value="SFO05220.1"/>
    <property type="molecule type" value="Genomic_DNA"/>
</dbReference>
<accession>A0A1I5E1R2</accession>
<organism evidence="1 2">
    <name type="scientific">Paenimyroides ummariense</name>
    <dbReference type="NCBI Taxonomy" id="913024"/>
    <lineage>
        <taxon>Bacteria</taxon>
        <taxon>Pseudomonadati</taxon>
        <taxon>Bacteroidota</taxon>
        <taxon>Flavobacteriia</taxon>
        <taxon>Flavobacteriales</taxon>
        <taxon>Flavobacteriaceae</taxon>
        <taxon>Paenimyroides</taxon>
    </lineage>
</organism>
<name>A0A1I5E1R2_9FLAO</name>
<dbReference type="STRING" id="913024.SAMN05421741_11841"/>
<keyword evidence="2" id="KW-1185">Reference proteome</keyword>
<proteinExistence type="predicted"/>
<protein>
    <submittedName>
        <fullName evidence="1">Uncharacterized protein</fullName>
    </submittedName>
</protein>
<dbReference type="AlphaFoldDB" id="A0A1I5E1R2"/>
<sequence>MTYQELKDFCNSLPESELSKNVILWREDEAITDISAEQLQEDHYIDVDNSEDGCFPASECKHLDPETKIKKVYDKGTPILHENF</sequence>
<evidence type="ECO:0000313" key="1">
    <source>
        <dbReference type="EMBL" id="SFO05220.1"/>
    </source>
</evidence>
<gene>
    <name evidence="1" type="ORF">SAMN05421741_11841</name>
</gene>
<dbReference type="Proteomes" id="UP000199036">
    <property type="component" value="Unassembled WGS sequence"/>
</dbReference>
<dbReference type="OrthoDB" id="1467879at2"/>